<dbReference type="Pfam" id="PF12804">
    <property type="entry name" value="NTP_transf_3"/>
    <property type="match status" value="1"/>
</dbReference>
<evidence type="ECO:0000313" key="3">
    <source>
        <dbReference type="EMBL" id="MFL4471366.1"/>
    </source>
</evidence>
<evidence type="ECO:0000259" key="2">
    <source>
        <dbReference type="Pfam" id="PF12804"/>
    </source>
</evidence>
<accession>A0ABW8UWC7</accession>
<dbReference type="InterPro" id="IPR029044">
    <property type="entry name" value="Nucleotide-diphossugar_trans"/>
</dbReference>
<dbReference type="PANTHER" id="PTHR43777">
    <property type="entry name" value="MOLYBDENUM COFACTOR CYTIDYLYLTRANSFERASE"/>
    <property type="match status" value="1"/>
</dbReference>
<dbReference type="SUPFAM" id="SSF53448">
    <property type="entry name" value="Nucleotide-diphospho-sugar transferases"/>
    <property type="match status" value="1"/>
</dbReference>
<protein>
    <submittedName>
        <fullName evidence="3">NTP transferase domain-containing protein</fullName>
    </submittedName>
</protein>
<keyword evidence="1" id="KW-0460">Magnesium</keyword>
<gene>
    <name evidence="3" type="ORF">ACERZ8_16330</name>
</gene>
<dbReference type="Gene3D" id="3.90.550.10">
    <property type="entry name" value="Spore Coat Polysaccharide Biosynthesis Protein SpsA, Chain A"/>
    <property type="match status" value="1"/>
</dbReference>
<name>A0ABW8UWC7_9RHOB</name>
<dbReference type="RefSeq" id="WP_407593205.1">
    <property type="nucleotide sequence ID" value="NZ_JBHDIY010000002.1"/>
</dbReference>
<dbReference type="InterPro" id="IPR025877">
    <property type="entry name" value="MobA-like_NTP_Trfase"/>
</dbReference>
<comment type="caution">
    <text evidence="3">The sequence shown here is derived from an EMBL/GenBank/DDBJ whole genome shotgun (WGS) entry which is preliminary data.</text>
</comment>
<evidence type="ECO:0000256" key="1">
    <source>
        <dbReference type="ARBA" id="ARBA00022842"/>
    </source>
</evidence>
<dbReference type="Proteomes" id="UP001627408">
    <property type="component" value="Unassembled WGS sequence"/>
</dbReference>
<evidence type="ECO:0000313" key="4">
    <source>
        <dbReference type="Proteomes" id="UP001627408"/>
    </source>
</evidence>
<sequence>MMPVLILAAGASTRMGGTDKLLLEVDGEALVRRQARIALAVSDDVRIALPPRPHPRYDVVADLPVRTIEVAQAAEGMNASLRTLFGTLEPGVTRAMLLLGDLPDLTEDDLRAVIDASVAHPDALIWRAATTDGTGGHPMIFAAPLFAAFQDLVGDGGGQSVVARAGDAVHLVRLDDDRARNDLDTPEDWAAWRAARASKT</sequence>
<proteinExistence type="predicted"/>
<dbReference type="CDD" id="cd04182">
    <property type="entry name" value="GT_2_like_f"/>
    <property type="match status" value="1"/>
</dbReference>
<organism evidence="3 4">
    <name type="scientific">Tateyamaria armeniaca</name>
    <dbReference type="NCBI Taxonomy" id="2518930"/>
    <lineage>
        <taxon>Bacteria</taxon>
        <taxon>Pseudomonadati</taxon>
        <taxon>Pseudomonadota</taxon>
        <taxon>Alphaproteobacteria</taxon>
        <taxon>Rhodobacterales</taxon>
        <taxon>Roseobacteraceae</taxon>
        <taxon>Tateyamaria</taxon>
    </lineage>
</organism>
<keyword evidence="4" id="KW-1185">Reference proteome</keyword>
<dbReference type="GO" id="GO:0016740">
    <property type="term" value="F:transferase activity"/>
    <property type="evidence" value="ECO:0007669"/>
    <property type="project" value="UniProtKB-KW"/>
</dbReference>
<keyword evidence="3" id="KW-0808">Transferase</keyword>
<reference evidence="3 4" key="1">
    <citation type="submission" date="2024-08" db="EMBL/GenBank/DDBJ databases">
        <title>Tateyamaria sp. nov., isolated from marine algae.</title>
        <authorList>
            <person name="Choi B.J."/>
            <person name="Kim J.M."/>
            <person name="Lee J.K."/>
            <person name="Choi D.G."/>
            <person name="Bayburt H."/>
            <person name="Baek J.H."/>
            <person name="Han D.M."/>
            <person name="Jeon C.O."/>
        </authorList>
    </citation>
    <scope>NUCLEOTIDE SEQUENCE [LARGE SCALE GENOMIC DNA]</scope>
    <source>
        <strain evidence="3 4">KMU-156</strain>
    </source>
</reference>
<dbReference type="EMBL" id="JBHDIY010000002">
    <property type="protein sequence ID" value="MFL4471366.1"/>
    <property type="molecule type" value="Genomic_DNA"/>
</dbReference>
<feature type="domain" description="MobA-like NTP transferase" evidence="2">
    <location>
        <begin position="4"/>
        <end position="165"/>
    </location>
</feature>
<dbReference type="PANTHER" id="PTHR43777:SF1">
    <property type="entry name" value="MOLYBDENUM COFACTOR CYTIDYLYLTRANSFERASE"/>
    <property type="match status" value="1"/>
</dbReference>